<feature type="transmembrane region" description="Helical" evidence="15">
    <location>
        <begin position="58"/>
        <end position="77"/>
    </location>
</feature>
<evidence type="ECO:0000256" key="10">
    <source>
        <dbReference type="ARBA" id="ARBA00023136"/>
    </source>
</evidence>
<dbReference type="SFLD" id="SFLDS00003">
    <property type="entry name" value="Haloacid_Dehalogenase"/>
    <property type="match status" value="1"/>
</dbReference>
<dbReference type="EC" id="7.6.2.1" evidence="15"/>
<name>A0A1R2CUP3_9CILI</name>
<dbReference type="PRINTS" id="PR00119">
    <property type="entry name" value="CATATPASE"/>
</dbReference>
<feature type="binding site" evidence="13">
    <location>
        <position position="650"/>
    </location>
    <ligand>
        <name>ATP</name>
        <dbReference type="ChEBI" id="CHEBI:30616"/>
    </ligand>
</feature>
<dbReference type="InterPro" id="IPR032631">
    <property type="entry name" value="P-type_ATPase_N"/>
</dbReference>
<dbReference type="GO" id="GO:0140326">
    <property type="term" value="F:ATPase-coupled intramembrane lipid transporter activity"/>
    <property type="evidence" value="ECO:0007669"/>
    <property type="project" value="UniProtKB-EC"/>
</dbReference>
<evidence type="ECO:0000256" key="9">
    <source>
        <dbReference type="ARBA" id="ARBA00022989"/>
    </source>
</evidence>
<evidence type="ECO:0000256" key="3">
    <source>
        <dbReference type="ARBA" id="ARBA00022692"/>
    </source>
</evidence>
<dbReference type="SUPFAM" id="SSF81665">
    <property type="entry name" value="Calcium ATPase, transmembrane domain M"/>
    <property type="match status" value="1"/>
</dbReference>
<feature type="binding site" evidence="13">
    <location>
        <position position="395"/>
    </location>
    <ligand>
        <name>ATP</name>
        <dbReference type="ChEBI" id="CHEBI:30616"/>
    </ligand>
</feature>
<dbReference type="NCBIfam" id="TIGR01494">
    <property type="entry name" value="ATPase_P-type"/>
    <property type="match status" value="1"/>
</dbReference>
<feature type="binding site" evidence="14">
    <location>
        <position position="782"/>
    </location>
    <ligand>
        <name>Mg(2+)</name>
        <dbReference type="ChEBI" id="CHEBI:18420"/>
    </ligand>
</feature>
<dbReference type="InterPro" id="IPR036412">
    <property type="entry name" value="HAD-like_sf"/>
</dbReference>
<dbReference type="SFLD" id="SFLDF00027">
    <property type="entry name" value="p-type_atpase"/>
    <property type="match status" value="1"/>
</dbReference>
<evidence type="ECO:0000256" key="12">
    <source>
        <dbReference type="PIRSR" id="PIRSR606539-1"/>
    </source>
</evidence>
<dbReference type="SUPFAM" id="SSF81660">
    <property type="entry name" value="Metal cation-transporting ATPase, ATP-binding domain N"/>
    <property type="match status" value="1"/>
</dbReference>
<feature type="transmembrane region" description="Helical" evidence="15">
    <location>
        <begin position="953"/>
        <end position="971"/>
    </location>
</feature>
<feature type="binding site" evidence="13">
    <location>
        <position position="474"/>
    </location>
    <ligand>
        <name>ATP</name>
        <dbReference type="ChEBI" id="CHEBI:30616"/>
    </ligand>
</feature>
<evidence type="ECO:0000256" key="5">
    <source>
        <dbReference type="ARBA" id="ARBA00022741"/>
    </source>
</evidence>
<keyword evidence="4 14" id="KW-0479">Metal-binding</keyword>
<reference evidence="18 19" key="1">
    <citation type="submission" date="2016-11" db="EMBL/GenBank/DDBJ databases">
        <title>The macronuclear genome of Stentor coeruleus: a giant cell with tiny introns.</title>
        <authorList>
            <person name="Slabodnick M."/>
            <person name="Ruby J.G."/>
            <person name="Reiff S.B."/>
            <person name="Swart E.C."/>
            <person name="Gosai S."/>
            <person name="Prabakaran S."/>
            <person name="Witkowska E."/>
            <person name="Larue G.E."/>
            <person name="Fisher S."/>
            <person name="Freeman R.M."/>
            <person name="Gunawardena J."/>
            <person name="Chu W."/>
            <person name="Stover N.A."/>
            <person name="Gregory B.D."/>
            <person name="Nowacki M."/>
            <person name="Derisi J."/>
            <person name="Roy S.W."/>
            <person name="Marshall W.F."/>
            <person name="Sood P."/>
        </authorList>
    </citation>
    <scope>NUCLEOTIDE SEQUENCE [LARGE SCALE GENOMIC DNA]</scope>
    <source>
        <strain evidence="18">WM001</strain>
    </source>
</reference>
<evidence type="ECO:0000256" key="11">
    <source>
        <dbReference type="ARBA" id="ARBA00034036"/>
    </source>
</evidence>
<accession>A0A1R2CUP3</accession>
<evidence type="ECO:0000256" key="6">
    <source>
        <dbReference type="ARBA" id="ARBA00022840"/>
    </source>
</evidence>
<dbReference type="EMBL" id="MPUH01000056">
    <property type="protein sequence ID" value="OMJ92746.1"/>
    <property type="molecule type" value="Genomic_DNA"/>
</dbReference>
<dbReference type="GO" id="GO:0045332">
    <property type="term" value="P:phospholipid translocation"/>
    <property type="evidence" value="ECO:0007669"/>
    <property type="project" value="TreeGrafter"/>
</dbReference>
<feature type="binding site" evidence="13">
    <location>
        <position position="515"/>
    </location>
    <ligand>
        <name>ATP</name>
        <dbReference type="ChEBI" id="CHEBI:30616"/>
    </ligand>
</feature>
<feature type="binding site" evidence="14">
    <location>
        <position position="778"/>
    </location>
    <ligand>
        <name>Mg(2+)</name>
        <dbReference type="ChEBI" id="CHEBI:18420"/>
    </ligand>
</feature>
<dbReference type="Gene3D" id="2.70.150.10">
    <property type="entry name" value="Calcium-transporting ATPase, cytoplasmic transduction domain A"/>
    <property type="match status" value="1"/>
</dbReference>
<protein>
    <recommendedName>
        <fullName evidence="15">Phospholipid-transporting ATPase</fullName>
        <ecNumber evidence="15">7.6.2.1</ecNumber>
    </recommendedName>
</protein>
<keyword evidence="3 15" id="KW-0812">Transmembrane</keyword>
<feature type="binding site" evidence="13">
    <location>
        <position position="752"/>
    </location>
    <ligand>
        <name>ATP</name>
        <dbReference type="ChEBI" id="CHEBI:30616"/>
    </ligand>
</feature>
<dbReference type="InterPro" id="IPR023298">
    <property type="entry name" value="ATPase_P-typ_TM_dom_sf"/>
</dbReference>
<evidence type="ECO:0000256" key="7">
    <source>
        <dbReference type="ARBA" id="ARBA00022842"/>
    </source>
</evidence>
<dbReference type="Proteomes" id="UP000187209">
    <property type="component" value="Unassembled WGS sequence"/>
</dbReference>
<dbReference type="InterPro" id="IPR008250">
    <property type="entry name" value="ATPase_P-typ_transduc_dom_A_sf"/>
</dbReference>
<feature type="binding site" evidence="13">
    <location>
        <position position="569"/>
    </location>
    <ligand>
        <name>ATP</name>
        <dbReference type="ChEBI" id="CHEBI:30616"/>
    </ligand>
</feature>
<dbReference type="PROSITE" id="PS00154">
    <property type="entry name" value="ATPASE_E1_E2"/>
    <property type="match status" value="1"/>
</dbReference>
<feature type="binding site" evidence="13">
    <location>
        <position position="397"/>
    </location>
    <ligand>
        <name>ATP</name>
        <dbReference type="ChEBI" id="CHEBI:30616"/>
    </ligand>
</feature>
<feature type="binding site" evidence="13">
    <location>
        <position position="782"/>
    </location>
    <ligand>
        <name>ATP</name>
        <dbReference type="ChEBI" id="CHEBI:30616"/>
    </ligand>
</feature>
<dbReference type="PANTHER" id="PTHR24092">
    <property type="entry name" value="PROBABLE PHOSPHOLIPID-TRANSPORTING ATPASE"/>
    <property type="match status" value="1"/>
</dbReference>
<dbReference type="GO" id="GO:0016887">
    <property type="term" value="F:ATP hydrolysis activity"/>
    <property type="evidence" value="ECO:0007669"/>
    <property type="project" value="InterPro"/>
</dbReference>
<feature type="binding site" evidence="14">
    <location>
        <position position="395"/>
    </location>
    <ligand>
        <name>Mg(2+)</name>
        <dbReference type="ChEBI" id="CHEBI:18420"/>
    </ligand>
</feature>
<comment type="catalytic activity">
    <reaction evidence="11 15">
        <text>ATP + H2O + phospholipidSide 1 = ADP + phosphate + phospholipidSide 2.</text>
        <dbReference type="EC" id="7.6.2.1"/>
    </reaction>
</comment>
<dbReference type="Pfam" id="PF16212">
    <property type="entry name" value="PhoLip_ATPase_C"/>
    <property type="match status" value="1"/>
</dbReference>
<dbReference type="Gene3D" id="3.40.1110.10">
    <property type="entry name" value="Calcium-transporting ATPase, cytoplasmic domain N"/>
    <property type="match status" value="1"/>
</dbReference>
<feature type="binding site" evidence="13">
    <location>
        <position position="652"/>
    </location>
    <ligand>
        <name>ATP</name>
        <dbReference type="ChEBI" id="CHEBI:30616"/>
    </ligand>
</feature>
<dbReference type="InterPro" id="IPR018303">
    <property type="entry name" value="ATPase_P-typ_P_site"/>
</dbReference>
<feature type="transmembrane region" description="Helical" evidence="15">
    <location>
        <begin position="983"/>
        <end position="1004"/>
    </location>
</feature>
<dbReference type="SUPFAM" id="SSF56784">
    <property type="entry name" value="HAD-like"/>
    <property type="match status" value="1"/>
</dbReference>
<evidence type="ECO:0000256" key="8">
    <source>
        <dbReference type="ARBA" id="ARBA00022967"/>
    </source>
</evidence>
<dbReference type="GO" id="GO:0005524">
    <property type="term" value="F:ATP binding"/>
    <property type="evidence" value="ECO:0007669"/>
    <property type="project" value="UniProtKB-UniRule"/>
</dbReference>
<dbReference type="Pfam" id="PF16209">
    <property type="entry name" value="PhoLip_ATPase_N"/>
    <property type="match status" value="1"/>
</dbReference>
<sequence length="1076" mass="122801">MKVDGKTSDNINVEENEESSFRRISLGRVYKKQFCSNKVTTSRYSLVTWLPKSIIIQFARVTNVYNIAIIIMVFFPFSPYAPWSLTSTFILVLMFSSIKEGFEDLSRHKQDRAVNKAKATIYDLNEHKYITMESQNLRVGQILKIHENENIHADIIMLCSSSPKGVAYVNTMNLDGETNLKEKMVSHLTEKIKDENDLHDFKAKFDVDHPNSSLVKWNCNIIRARNAEPMNMKQLLMRGCMLKNTDWILGVIIYTGVDCKIVQNSKKVPSKISKLQRDLNRVVYTIIIALEAFCILLGGFGKYWNDRNKSTEHYISLPDIYGGDTLIVRALTFTVQLVAFIPISLFVVVETQRLILCSFIKNDMNMYDESVDKSATWRTSDIIEELGQVEIIFSDKTGTLTKNEMELLKCGINLKIYDLKNQDDLSKVNKILGKRKAKGKKDILNYFRTITLCNAVFPTWNNDELVYHSPSPDEVALVQGAKLVGFELLERLEDTIVISVNGNDEVWKIIAEIPFSSERKRMSVILQAENDKFYLFTKGADNIMLNLIRTNHQESIATELENFALEGLRTLVMAGKEIDMDEFIMWNQKWKKVMLSNAKNKEQMIDEVYSEIEKDLKFYGTSAIEDKLQDDVPETIQMLIDANIRIWVLTGDKEETVIEIAKSCNLINGDTDLVKFFDSKRDKISKKLHTFESKYQLLDKSFDDLEKIKSSLANPLSIAINGSALAMIKGDKKLLSILFRLGFIANTCICCRMSPLQKSDIVQLCKNNGKWITLAIGDGANDVSMIQTASIGVGIAGKEGNQAVLAAEYSIPQFSYLRRLLFVHGRYAYHRMTHFILHFFYKNIAMEIGEAWYSIFSGFSGQIYYLDWFTPGFFNLFWSNLSSMAFFALEQDVPPEVSLKYPNLYSAGQKNAYFGIKTFWSWIIYSFLTGTFIFWFPMSTIPGGISNDGSEPGLFFISTISFVLLMHIIHAKLLIISCFWSTFNIGAIFVSLIIFYGMVCLINADGVASAIQPEFTGLFFLVLSFGKTWVIIILGSLIALMPDFITMCIRRILFPTPNDKIMMYLKQASKTDRDRI</sequence>
<comment type="subcellular location">
    <subcellularLocation>
        <location evidence="1 15">Membrane</location>
        <topology evidence="1 15">Multi-pass membrane protein</topology>
    </subcellularLocation>
</comment>
<evidence type="ECO:0000313" key="18">
    <source>
        <dbReference type="EMBL" id="OMJ92746.1"/>
    </source>
</evidence>
<dbReference type="InterPro" id="IPR001757">
    <property type="entry name" value="P_typ_ATPase"/>
</dbReference>
<dbReference type="SFLD" id="SFLDG00002">
    <property type="entry name" value="C1.7:_P-type_atpase_like"/>
    <property type="match status" value="1"/>
</dbReference>
<dbReference type="AlphaFoldDB" id="A0A1R2CUP3"/>
<feature type="transmembrane region" description="Helical" evidence="15">
    <location>
        <begin position="919"/>
        <end position="938"/>
    </location>
</feature>
<keyword evidence="5 13" id="KW-0547">Nucleotide-binding</keyword>
<evidence type="ECO:0000313" key="19">
    <source>
        <dbReference type="Proteomes" id="UP000187209"/>
    </source>
</evidence>
<evidence type="ECO:0000256" key="14">
    <source>
        <dbReference type="PIRSR" id="PIRSR606539-3"/>
    </source>
</evidence>
<dbReference type="FunFam" id="3.40.50.1000:FF:000014">
    <property type="entry name" value="Phospholipid-transporting ATPase"/>
    <property type="match status" value="1"/>
</dbReference>
<proteinExistence type="inferred from homology"/>
<evidence type="ECO:0000259" key="17">
    <source>
        <dbReference type="Pfam" id="PF16212"/>
    </source>
</evidence>
<dbReference type="OrthoDB" id="377733at2759"/>
<dbReference type="InterPro" id="IPR032630">
    <property type="entry name" value="P_typ_ATPase_c"/>
</dbReference>
<comment type="cofactor">
    <cofactor evidence="14">
        <name>Mg(2+)</name>
        <dbReference type="ChEBI" id="CHEBI:18420"/>
    </cofactor>
</comment>
<feature type="active site" description="4-aspartylphosphate intermediate" evidence="12">
    <location>
        <position position="395"/>
    </location>
</feature>
<dbReference type="InterPro" id="IPR006539">
    <property type="entry name" value="P-type_ATPase_IV"/>
</dbReference>
<feature type="binding site" evidence="13">
    <location>
        <position position="538"/>
    </location>
    <ligand>
        <name>ATP</name>
        <dbReference type="ChEBI" id="CHEBI:30616"/>
    </ligand>
</feature>
<keyword evidence="8 15" id="KW-1278">Translocase</keyword>
<feature type="binding site" evidence="14">
    <location>
        <position position="397"/>
    </location>
    <ligand>
        <name>Mg(2+)</name>
        <dbReference type="ChEBI" id="CHEBI:18420"/>
    </ligand>
</feature>
<dbReference type="SUPFAM" id="SSF81653">
    <property type="entry name" value="Calcium ATPase, transduction domain A"/>
    <property type="match status" value="1"/>
</dbReference>
<feature type="binding site" evidence="13">
    <location>
        <position position="781"/>
    </location>
    <ligand>
        <name>ATP</name>
        <dbReference type="ChEBI" id="CHEBI:30616"/>
    </ligand>
</feature>
<evidence type="ECO:0000256" key="13">
    <source>
        <dbReference type="PIRSR" id="PIRSR606539-2"/>
    </source>
</evidence>
<dbReference type="GO" id="GO:0000287">
    <property type="term" value="F:magnesium ion binding"/>
    <property type="evidence" value="ECO:0007669"/>
    <property type="project" value="UniProtKB-UniRule"/>
</dbReference>
<gene>
    <name evidence="18" type="ORF">SteCoe_4504</name>
</gene>
<dbReference type="InterPro" id="IPR023214">
    <property type="entry name" value="HAD_sf"/>
</dbReference>
<feature type="transmembrane region" description="Helical" evidence="15">
    <location>
        <begin position="282"/>
        <end position="304"/>
    </location>
</feature>
<feature type="binding site" evidence="13">
    <location>
        <position position="758"/>
    </location>
    <ligand>
        <name>ATP</name>
        <dbReference type="ChEBI" id="CHEBI:30616"/>
    </ligand>
</feature>
<dbReference type="GO" id="GO:0005886">
    <property type="term" value="C:plasma membrane"/>
    <property type="evidence" value="ECO:0007669"/>
    <property type="project" value="TreeGrafter"/>
</dbReference>
<dbReference type="InterPro" id="IPR023299">
    <property type="entry name" value="ATPase_P-typ_cyto_dom_N"/>
</dbReference>
<evidence type="ECO:0000256" key="4">
    <source>
        <dbReference type="ARBA" id="ARBA00022723"/>
    </source>
</evidence>
<keyword evidence="6 13" id="KW-0067">ATP-binding</keyword>
<evidence type="ECO:0000256" key="2">
    <source>
        <dbReference type="ARBA" id="ARBA00008109"/>
    </source>
</evidence>
<organism evidence="18 19">
    <name type="scientific">Stentor coeruleus</name>
    <dbReference type="NCBI Taxonomy" id="5963"/>
    <lineage>
        <taxon>Eukaryota</taxon>
        <taxon>Sar</taxon>
        <taxon>Alveolata</taxon>
        <taxon>Ciliophora</taxon>
        <taxon>Postciliodesmatophora</taxon>
        <taxon>Heterotrichea</taxon>
        <taxon>Heterotrichida</taxon>
        <taxon>Stentoridae</taxon>
        <taxon>Stentor</taxon>
    </lineage>
</organism>
<dbReference type="Pfam" id="PF13246">
    <property type="entry name" value="Cation_ATPase"/>
    <property type="match status" value="1"/>
</dbReference>
<feature type="binding site" evidence="13">
    <location>
        <position position="651"/>
    </location>
    <ligand>
        <name>ATP</name>
        <dbReference type="ChEBI" id="CHEBI:30616"/>
    </ligand>
</feature>
<keyword evidence="10 15" id="KW-0472">Membrane</keyword>
<keyword evidence="7 14" id="KW-0460">Magnesium</keyword>
<comment type="similarity">
    <text evidence="2 15">Belongs to the cation transport ATPase (P-type) (TC 3.A.3) family. Type IV subfamily.</text>
</comment>
<feature type="domain" description="P-type ATPase C-terminal" evidence="17">
    <location>
        <begin position="804"/>
        <end position="1056"/>
    </location>
</feature>
<feature type="transmembrane region" description="Helical" evidence="15">
    <location>
        <begin position="1016"/>
        <end position="1041"/>
    </location>
</feature>
<evidence type="ECO:0000259" key="16">
    <source>
        <dbReference type="Pfam" id="PF16209"/>
    </source>
</evidence>
<dbReference type="Gene3D" id="3.40.50.1000">
    <property type="entry name" value="HAD superfamily/HAD-like"/>
    <property type="match status" value="1"/>
</dbReference>
<keyword evidence="19" id="KW-1185">Reference proteome</keyword>
<feature type="domain" description="P-type ATPase N-terminal" evidence="16">
    <location>
        <begin position="20"/>
        <end position="84"/>
    </location>
</feature>
<feature type="transmembrane region" description="Helical" evidence="15">
    <location>
        <begin position="326"/>
        <end position="349"/>
    </location>
</feature>
<evidence type="ECO:0000256" key="15">
    <source>
        <dbReference type="RuleBase" id="RU362033"/>
    </source>
</evidence>
<feature type="binding site" evidence="13">
    <location>
        <position position="396"/>
    </location>
    <ligand>
        <name>ATP</name>
        <dbReference type="ChEBI" id="CHEBI:30616"/>
    </ligand>
</feature>
<evidence type="ECO:0000256" key="1">
    <source>
        <dbReference type="ARBA" id="ARBA00004141"/>
    </source>
</evidence>
<comment type="caution">
    <text evidence="18">The sequence shown here is derived from an EMBL/GenBank/DDBJ whole genome shotgun (WGS) entry which is preliminary data.</text>
</comment>
<dbReference type="NCBIfam" id="TIGR01652">
    <property type="entry name" value="ATPase-Plipid"/>
    <property type="match status" value="1"/>
</dbReference>
<keyword evidence="9 15" id="KW-1133">Transmembrane helix</keyword>
<dbReference type="InterPro" id="IPR044492">
    <property type="entry name" value="P_typ_ATPase_HD_dom"/>
</dbReference>